<dbReference type="Proteomes" id="UP001250126">
    <property type="component" value="Genome"/>
</dbReference>
<dbReference type="EMBL" id="LC571988">
    <property type="protein sequence ID" value="BCK51612.1"/>
    <property type="molecule type" value="Genomic_RNA"/>
</dbReference>
<sequence>MQKTCINRGIVTVVSSLGLLSLTSSLFFASVNFSLPAGLVREMMDSQVFPPPKPLVRPNMIIMKREFFTDASFLILSVTNLNMVIGSKPRKETSSAICKMP</sequence>
<proteinExistence type="predicted"/>
<keyword evidence="2" id="KW-1185">Reference proteome</keyword>
<evidence type="ECO:0000313" key="2">
    <source>
        <dbReference type="Proteomes" id="UP001250126"/>
    </source>
</evidence>
<organism evidence="1 2">
    <name type="scientific">Tulip streak virus</name>
    <dbReference type="NCBI Taxonomy" id="2761348"/>
    <lineage>
        <taxon>Viruses</taxon>
        <taxon>Riboviria</taxon>
        <taxon>Orthornavirae</taxon>
        <taxon>Negarnaviricota</taxon>
        <taxon>Polyploviricotina</taxon>
        <taxon>Bunyaviricetes</taxon>
        <taxon>Hareavirales</taxon>
        <taxon>Konkoviridae</taxon>
        <taxon>Olpivirus</taxon>
        <taxon>Olpivirus tulipae</taxon>
    </lineage>
</organism>
<name>A0A7R7DYU7_9VIRU</name>
<evidence type="ECO:0000313" key="1">
    <source>
        <dbReference type="EMBL" id="BCK51612.1"/>
    </source>
</evidence>
<accession>A0A7R7DYU7</accession>
<protein>
    <submittedName>
        <fullName evidence="1">Uncharacterized protein</fullName>
    </submittedName>
</protein>
<gene>
    <name evidence="1" type="primary">p11</name>
</gene>
<reference evidence="1 2" key="1">
    <citation type="journal article" date="2020" name="J. Gen. Virol.">
        <title>Characterization of tulip streak virus, a novel virus associated with the family Phenuiviridae.</title>
        <authorList>
            <person name="Neriya Y."/>
            <person name="Morikawa T."/>
            <person name="Hamamoto K."/>
            <person name="Noguchi K."/>
            <person name="Kobayashi T."/>
            <person name="Suzuki T."/>
            <person name="Nishigawa H."/>
            <person name="Natsuaki T."/>
        </authorList>
    </citation>
    <scope>NUCLEOTIDE SEQUENCE [LARGE SCALE GENOMIC DNA]</scope>
    <source>
        <strain evidence="1">JP</strain>
    </source>
</reference>